<sequence>MVRRKASESPLAIYCWFVQVLIVLSMVAVVIWLITKPRNPIFTITAIQIPKSGNRSLTNETLRNNSVNLDLEITNPNSGITVCYILIDVKLYNDGVLCGSKSLGSFCQRQRKTVTQEVLIDADREFRAGNAGGGARLRVRVETMLKYHSILSWKMKIHHLGFEGFVRIGNEGNLTENVYLHKIPLTH</sequence>
<keyword evidence="3" id="KW-1133">Transmembrane helix</keyword>
<accession>A0AA35ZHB1</accession>
<dbReference type="EMBL" id="OX465083">
    <property type="protein sequence ID" value="CAI9292610.1"/>
    <property type="molecule type" value="Genomic_DNA"/>
</dbReference>
<evidence type="ECO:0000256" key="3">
    <source>
        <dbReference type="SAM" id="Phobius"/>
    </source>
</evidence>
<protein>
    <recommendedName>
        <fullName evidence="6">Late embryogenesis abundant protein LEA-2 subgroup domain-containing protein</fullName>
    </recommendedName>
</protein>
<proteinExistence type="predicted"/>
<evidence type="ECO:0000313" key="4">
    <source>
        <dbReference type="EMBL" id="CAI9292610.1"/>
    </source>
</evidence>
<comment type="subcellular location">
    <subcellularLocation>
        <location evidence="1">Membrane</location>
    </subcellularLocation>
</comment>
<dbReference type="InterPro" id="IPR044839">
    <property type="entry name" value="NDR1-like"/>
</dbReference>
<dbReference type="GO" id="GO:0009506">
    <property type="term" value="C:plasmodesma"/>
    <property type="evidence" value="ECO:0007669"/>
    <property type="project" value="TreeGrafter"/>
</dbReference>
<evidence type="ECO:0000256" key="2">
    <source>
        <dbReference type="ARBA" id="ARBA00023136"/>
    </source>
</evidence>
<keyword evidence="5" id="KW-1185">Reference proteome</keyword>
<keyword evidence="3" id="KW-0812">Transmembrane</keyword>
<dbReference type="PANTHER" id="PTHR31415">
    <property type="entry name" value="OS05G0367900 PROTEIN"/>
    <property type="match status" value="1"/>
</dbReference>
<evidence type="ECO:0000313" key="5">
    <source>
        <dbReference type="Proteomes" id="UP001177003"/>
    </source>
</evidence>
<gene>
    <name evidence="4" type="ORF">LSALG_LOCUS31670</name>
</gene>
<dbReference type="GO" id="GO:0098542">
    <property type="term" value="P:defense response to other organism"/>
    <property type="evidence" value="ECO:0007669"/>
    <property type="project" value="InterPro"/>
</dbReference>
<dbReference type="AlphaFoldDB" id="A0AA35ZHB1"/>
<reference evidence="4" key="1">
    <citation type="submission" date="2023-04" db="EMBL/GenBank/DDBJ databases">
        <authorList>
            <person name="Vijverberg K."/>
            <person name="Xiong W."/>
            <person name="Schranz E."/>
        </authorList>
    </citation>
    <scope>NUCLEOTIDE SEQUENCE</scope>
</reference>
<dbReference type="GO" id="GO:0005886">
    <property type="term" value="C:plasma membrane"/>
    <property type="evidence" value="ECO:0007669"/>
    <property type="project" value="TreeGrafter"/>
</dbReference>
<name>A0AA35ZHB1_LACSI</name>
<organism evidence="4 5">
    <name type="scientific">Lactuca saligna</name>
    <name type="common">Willowleaf lettuce</name>
    <dbReference type="NCBI Taxonomy" id="75948"/>
    <lineage>
        <taxon>Eukaryota</taxon>
        <taxon>Viridiplantae</taxon>
        <taxon>Streptophyta</taxon>
        <taxon>Embryophyta</taxon>
        <taxon>Tracheophyta</taxon>
        <taxon>Spermatophyta</taxon>
        <taxon>Magnoliopsida</taxon>
        <taxon>eudicotyledons</taxon>
        <taxon>Gunneridae</taxon>
        <taxon>Pentapetalae</taxon>
        <taxon>asterids</taxon>
        <taxon>campanulids</taxon>
        <taxon>Asterales</taxon>
        <taxon>Asteraceae</taxon>
        <taxon>Cichorioideae</taxon>
        <taxon>Cichorieae</taxon>
        <taxon>Lactucinae</taxon>
        <taxon>Lactuca</taxon>
    </lineage>
</organism>
<dbReference type="PANTHER" id="PTHR31415:SF125">
    <property type="entry name" value="HARPIN INDUCING PROTEIN 1-LIKE 9"/>
    <property type="match status" value="1"/>
</dbReference>
<feature type="transmembrane region" description="Helical" evidence="3">
    <location>
        <begin position="12"/>
        <end position="34"/>
    </location>
</feature>
<keyword evidence="2 3" id="KW-0472">Membrane</keyword>
<dbReference type="Proteomes" id="UP001177003">
    <property type="component" value="Chromosome 7"/>
</dbReference>
<evidence type="ECO:0008006" key="6">
    <source>
        <dbReference type="Google" id="ProtNLM"/>
    </source>
</evidence>
<evidence type="ECO:0000256" key="1">
    <source>
        <dbReference type="ARBA" id="ARBA00004370"/>
    </source>
</evidence>